<proteinExistence type="inferred from homology"/>
<feature type="transmembrane region" description="Helical" evidence="8">
    <location>
        <begin position="7"/>
        <end position="28"/>
    </location>
</feature>
<dbReference type="PANTHER" id="PTHR34975:SF2">
    <property type="entry name" value="SPORE GERMINATION PROTEIN A2"/>
    <property type="match status" value="1"/>
</dbReference>
<keyword evidence="11" id="KW-1185">Reference proteome</keyword>
<dbReference type="Proteomes" id="UP000029278">
    <property type="component" value="Unassembled WGS sequence"/>
</dbReference>
<dbReference type="EMBL" id="JMQA01000001">
    <property type="protein sequence ID" value="KFN12267.1"/>
    <property type="molecule type" value="Genomic_DNA"/>
</dbReference>
<evidence type="ECO:0000256" key="1">
    <source>
        <dbReference type="ARBA" id="ARBA00004141"/>
    </source>
</evidence>
<keyword evidence="4" id="KW-0309">Germination</keyword>
<dbReference type="Proteomes" id="UP000442469">
    <property type="component" value="Unassembled WGS sequence"/>
</dbReference>
<reference evidence="10 12" key="2">
    <citation type="submission" date="2019-11" db="EMBL/GenBank/DDBJ databases">
        <title>Draft genome sequences of five Paenibacillus species of dairy origin.</title>
        <authorList>
            <person name="Olajide A.M."/>
            <person name="Chen S."/>
            <person name="Lapointe G."/>
        </authorList>
    </citation>
    <scope>NUCLEOTIDE SEQUENCE [LARGE SCALE GENOMIC DNA]</scope>
    <source>
        <strain evidence="10 12">3CT49</strain>
    </source>
</reference>
<dbReference type="EMBL" id="WNZZ01000009">
    <property type="protein sequence ID" value="MUG23531.1"/>
    <property type="molecule type" value="Genomic_DNA"/>
</dbReference>
<accession>A0A090ZNS6</accession>
<evidence type="ECO:0000256" key="2">
    <source>
        <dbReference type="ARBA" id="ARBA00007998"/>
    </source>
</evidence>
<feature type="transmembrane region" description="Helical" evidence="8">
    <location>
        <begin position="40"/>
        <end position="58"/>
    </location>
</feature>
<gene>
    <name evidence="9" type="ORF">DJ90_1826</name>
    <name evidence="10" type="ORF">GNQ08_14105</name>
</gene>
<feature type="transmembrane region" description="Helical" evidence="8">
    <location>
        <begin position="185"/>
        <end position="203"/>
    </location>
</feature>
<dbReference type="OrthoDB" id="2078716at2"/>
<feature type="transmembrane region" description="Helical" evidence="8">
    <location>
        <begin position="215"/>
        <end position="239"/>
    </location>
</feature>
<feature type="transmembrane region" description="Helical" evidence="8">
    <location>
        <begin position="268"/>
        <end position="292"/>
    </location>
</feature>
<protein>
    <submittedName>
        <fullName evidence="10">Endospore germination permease</fullName>
    </submittedName>
    <submittedName>
        <fullName evidence="9">Spore germination family protein</fullName>
    </submittedName>
</protein>
<dbReference type="NCBIfam" id="TIGR00912">
    <property type="entry name" value="2A0309"/>
    <property type="match status" value="1"/>
</dbReference>
<dbReference type="Pfam" id="PF03845">
    <property type="entry name" value="Spore_permease"/>
    <property type="match status" value="1"/>
</dbReference>
<dbReference type="AlphaFoldDB" id="A0A090ZNS6"/>
<dbReference type="GO" id="GO:0009847">
    <property type="term" value="P:spore germination"/>
    <property type="evidence" value="ECO:0007669"/>
    <property type="project" value="InterPro"/>
</dbReference>
<name>A0A090ZNS6_PAEMA</name>
<evidence type="ECO:0000313" key="9">
    <source>
        <dbReference type="EMBL" id="KFN12267.1"/>
    </source>
</evidence>
<evidence type="ECO:0000313" key="11">
    <source>
        <dbReference type="Proteomes" id="UP000029278"/>
    </source>
</evidence>
<evidence type="ECO:0000256" key="3">
    <source>
        <dbReference type="ARBA" id="ARBA00022448"/>
    </source>
</evidence>
<keyword evidence="7 8" id="KW-0472">Membrane</keyword>
<dbReference type="HOGENOM" id="CLU_047547_1_2_9"/>
<comment type="similarity">
    <text evidence="2">Belongs to the amino acid-polyamine-organocation (APC) superfamily. Spore germination protein (SGP) (TC 2.A.3.9) family.</text>
</comment>
<evidence type="ECO:0000313" key="10">
    <source>
        <dbReference type="EMBL" id="MUG23531.1"/>
    </source>
</evidence>
<evidence type="ECO:0000313" key="12">
    <source>
        <dbReference type="Proteomes" id="UP000442469"/>
    </source>
</evidence>
<feature type="transmembrane region" description="Helical" evidence="8">
    <location>
        <begin position="333"/>
        <end position="355"/>
    </location>
</feature>
<feature type="transmembrane region" description="Helical" evidence="8">
    <location>
        <begin position="146"/>
        <end position="164"/>
    </location>
</feature>
<keyword evidence="6 8" id="KW-1133">Transmembrane helix</keyword>
<keyword evidence="5 8" id="KW-0812">Transmembrane</keyword>
<comment type="caution">
    <text evidence="9">The sequence shown here is derived from an EMBL/GenBank/DDBJ whole genome shotgun (WGS) entry which is preliminary data.</text>
</comment>
<dbReference type="InterPro" id="IPR004761">
    <property type="entry name" value="Spore_GerAB"/>
</dbReference>
<reference evidence="9 11" key="1">
    <citation type="submission" date="2014-04" db="EMBL/GenBank/DDBJ databases">
        <authorList>
            <person name="Bishop-Lilly K.A."/>
            <person name="Broomall S.M."/>
            <person name="Chain P.S."/>
            <person name="Chertkov O."/>
            <person name="Coyne S.R."/>
            <person name="Daligault H.E."/>
            <person name="Davenport K.W."/>
            <person name="Erkkila T."/>
            <person name="Frey K.G."/>
            <person name="Gibbons H.S."/>
            <person name="Gu W."/>
            <person name="Jaissle J."/>
            <person name="Johnson S.L."/>
            <person name="Koroleva G.I."/>
            <person name="Ladner J.T."/>
            <person name="Lo C.-C."/>
            <person name="Minogue T.D."/>
            <person name="Munk C."/>
            <person name="Palacios G.F."/>
            <person name="Redden C.L."/>
            <person name="Rosenzweig C.N."/>
            <person name="Scholz M.B."/>
            <person name="Teshima H."/>
            <person name="Xu Y."/>
        </authorList>
    </citation>
    <scope>NUCLEOTIDE SEQUENCE [LARGE SCALE GENOMIC DNA]</scope>
    <source>
        <strain evidence="9 11">8244</strain>
    </source>
</reference>
<dbReference type="STRING" id="44252.DJ90_1826"/>
<feature type="transmembrane region" description="Helical" evidence="8">
    <location>
        <begin position="113"/>
        <end position="134"/>
    </location>
</feature>
<organism evidence="9 11">
    <name type="scientific">Paenibacillus macerans</name>
    <name type="common">Bacillus macerans</name>
    <dbReference type="NCBI Taxonomy" id="44252"/>
    <lineage>
        <taxon>Bacteria</taxon>
        <taxon>Bacillati</taxon>
        <taxon>Bacillota</taxon>
        <taxon>Bacilli</taxon>
        <taxon>Bacillales</taxon>
        <taxon>Paenibacillaceae</taxon>
        <taxon>Paenibacillus</taxon>
    </lineage>
</organism>
<dbReference type="PANTHER" id="PTHR34975">
    <property type="entry name" value="SPORE GERMINATION PROTEIN A2"/>
    <property type="match status" value="1"/>
</dbReference>
<comment type="subcellular location">
    <subcellularLocation>
        <location evidence="1">Membrane</location>
        <topology evidence="1">Multi-pass membrane protein</topology>
    </subcellularLocation>
</comment>
<dbReference type="PATRIC" id="fig|44252.3.peg.23"/>
<evidence type="ECO:0000256" key="5">
    <source>
        <dbReference type="ARBA" id="ARBA00022692"/>
    </source>
</evidence>
<evidence type="ECO:0000256" key="7">
    <source>
        <dbReference type="ARBA" id="ARBA00023136"/>
    </source>
</evidence>
<evidence type="ECO:0000256" key="6">
    <source>
        <dbReference type="ARBA" id="ARBA00022989"/>
    </source>
</evidence>
<evidence type="ECO:0000256" key="8">
    <source>
        <dbReference type="SAM" id="Phobius"/>
    </source>
</evidence>
<sequence>MLEKGKISAFQMGLLMYPAVLASGFLVLPTITGQYAQNDLWLTCLPAALIGLIAVYTVTRLHELFPGQTVVQYSGRILGKIPGKIIGLVYITYNLHASGGVTRQYAEFVTGNFLFKTPLMIVMGSLILLSAIAVRGGVEMLARSTVIFLPLFILPVFFLLLLIPDLDAKTIFPILSHGITPVMKGSFIMMGWLNELFLMTFFLPSLTDPEKGRKWGYISVAMIVLFLTYSNLIALFLLGPDLRNKVYPLLVAFRYIGVGTFLENLESLLLAMWVIGNFLQVGVFLYAASLSLAQCFELSDYQPIVFPLALLSLAIGIWDVPNFPVFGEMVRMAVPFHILTTNLVIPLILLAVASLRKRKTAGE</sequence>
<evidence type="ECO:0000256" key="4">
    <source>
        <dbReference type="ARBA" id="ARBA00022544"/>
    </source>
</evidence>
<dbReference type="GO" id="GO:0016020">
    <property type="term" value="C:membrane"/>
    <property type="evidence" value="ECO:0007669"/>
    <property type="project" value="UniProtKB-SubCell"/>
</dbReference>
<feature type="transmembrane region" description="Helical" evidence="8">
    <location>
        <begin position="246"/>
        <end position="262"/>
    </location>
</feature>
<feature type="transmembrane region" description="Helical" evidence="8">
    <location>
        <begin position="304"/>
        <end position="321"/>
    </location>
</feature>
<keyword evidence="3" id="KW-0813">Transport</keyword>